<dbReference type="InterPro" id="IPR004358">
    <property type="entry name" value="Sig_transdc_His_kin-like_C"/>
</dbReference>
<keyword evidence="7" id="KW-0812">Transmembrane</keyword>
<keyword evidence="7" id="KW-0472">Membrane</keyword>
<evidence type="ECO:0000256" key="7">
    <source>
        <dbReference type="SAM" id="Phobius"/>
    </source>
</evidence>
<dbReference type="RefSeq" id="WP_081414498.1">
    <property type="nucleotide sequence ID" value="NZ_JBHLZN010000004.1"/>
</dbReference>
<dbReference type="Gene3D" id="1.10.287.130">
    <property type="match status" value="1"/>
</dbReference>
<sequence>MATPMVALPWSRRIATKVGAGVLSMLLAVFLMGGLYLYDMRRYQQQVDELVSIAMPKMVSASQLATALQQLLPLLERLENVDSPPLRRLVVVEIESHLQQVEALQEALVSRAPNWTQAASSAGLLVTLRGSVEALDRQVQIALELAQGVKIQVRELRDWVDELERAEQAGAGSVLPWRQHSKQLMVHLLAGLGPMSLRELKSFKQALLLELQQSTALAKAVPPPLQGWVTKQQHRLQAYVQGEQGLLLLLERQQQVLSRVQGLGQQARLLVEEGVRASSLLQNQTAAAIEESAAALSLRRQQSLGVIAASVGAASILVVALFFYIRRALSNRLTRLNTVMLQRLEGVQQDFDLGGVDELNQIAATIDYFQKESEERRRQVEQSEQQYRRVLDGASQLILITRAEEVLYFNRSFADTFADFAAQAYAPVLLQLLSLSHHASIETERHNRFELNLHGQQWWFEVEVRPLAWGKIAAVQTSLNNVTDAVQAEQALQQAKRQAEQVAKMKTDFLTSMSHELRTPMNGIIAMTEMLNQQVTASEPRRLLQVIHNSSQVLLNVINDVLDFSRLEAGKLSLVEDEFDLYHLHESALEMVAMAAAEKSLQLQLFIAPEVPERLWGDEGRLRQVLLNLLGNAIKFTEQGEVQLRVSWQQQGELGELQVAVVDTGIGIPADAQERLFQPFSQADSSVSRRYGGSGLGLSIASRLLELMGGAISLRSQEGVGSEFFFSVPIKTYQRLQPGIWQGINLGLALPPARATELAQELRGRGAIVRVLPVMPAGEWWQAWQSCRPGYLLVDQQYWQQVPRQQMGLKEGERIFVLRPFNQLEDERGVGVEALTWPLNRSELLGRIKRPQQAQKKEESFPRLGAAKVLVVEDNQVNQFVIMQMLKRLGVAAVLSPEGKDALTKLQTGDFGLVITDLHMPVMDGLALAQAIRSQSGPQRDVPIIALSADILPETLQKCEEVGINLHLGKPVTFASLLQALHRCLG</sequence>
<evidence type="ECO:0000313" key="11">
    <source>
        <dbReference type="Proteomes" id="UP001589628"/>
    </source>
</evidence>
<dbReference type="Pfam" id="PF00072">
    <property type="entry name" value="Response_reg"/>
    <property type="match status" value="1"/>
</dbReference>
<organism evidence="10 11">
    <name type="scientific">Balneatrix alpica</name>
    <dbReference type="NCBI Taxonomy" id="75684"/>
    <lineage>
        <taxon>Bacteria</taxon>
        <taxon>Pseudomonadati</taxon>
        <taxon>Pseudomonadota</taxon>
        <taxon>Gammaproteobacteria</taxon>
        <taxon>Oceanospirillales</taxon>
        <taxon>Balneatrichaceae</taxon>
        <taxon>Balneatrix</taxon>
    </lineage>
</organism>
<dbReference type="PROSITE" id="PS50109">
    <property type="entry name" value="HIS_KIN"/>
    <property type="match status" value="1"/>
</dbReference>
<dbReference type="Gene3D" id="3.40.50.2300">
    <property type="match status" value="1"/>
</dbReference>
<evidence type="ECO:0000259" key="9">
    <source>
        <dbReference type="PROSITE" id="PS50110"/>
    </source>
</evidence>
<dbReference type="GO" id="GO:0005524">
    <property type="term" value="F:ATP binding"/>
    <property type="evidence" value="ECO:0007669"/>
    <property type="project" value="UniProtKB-KW"/>
</dbReference>
<dbReference type="CDD" id="cd16922">
    <property type="entry name" value="HATPase_EvgS-ArcB-TorS-like"/>
    <property type="match status" value="1"/>
</dbReference>
<reference evidence="10 11" key="1">
    <citation type="submission" date="2024-09" db="EMBL/GenBank/DDBJ databases">
        <authorList>
            <person name="Sun Q."/>
            <person name="Mori K."/>
        </authorList>
    </citation>
    <scope>NUCLEOTIDE SEQUENCE [LARGE SCALE GENOMIC DNA]</scope>
    <source>
        <strain evidence="10 11">ATCC 51285</strain>
    </source>
</reference>
<evidence type="ECO:0000313" key="10">
    <source>
        <dbReference type="EMBL" id="MFB9887232.1"/>
    </source>
</evidence>
<dbReference type="InterPro" id="IPR001789">
    <property type="entry name" value="Sig_transdc_resp-reg_receiver"/>
</dbReference>
<keyword evidence="3 6" id="KW-0597">Phosphoprotein</keyword>
<dbReference type="PRINTS" id="PR00344">
    <property type="entry name" value="BCTRLSENSOR"/>
</dbReference>
<feature type="transmembrane region" description="Helical" evidence="7">
    <location>
        <begin position="20"/>
        <end position="38"/>
    </location>
</feature>
<proteinExistence type="predicted"/>
<dbReference type="PROSITE" id="PS50110">
    <property type="entry name" value="RESPONSE_REGULATORY"/>
    <property type="match status" value="1"/>
</dbReference>
<dbReference type="EMBL" id="JBHLZN010000004">
    <property type="protein sequence ID" value="MFB9887232.1"/>
    <property type="molecule type" value="Genomic_DNA"/>
</dbReference>
<dbReference type="Pfam" id="PF00512">
    <property type="entry name" value="HisKA"/>
    <property type="match status" value="1"/>
</dbReference>
<evidence type="ECO:0000256" key="6">
    <source>
        <dbReference type="PROSITE-ProRule" id="PRU00169"/>
    </source>
</evidence>
<dbReference type="EC" id="2.7.13.3" evidence="2"/>
<dbReference type="Gene3D" id="3.30.450.20">
    <property type="entry name" value="PAS domain"/>
    <property type="match status" value="1"/>
</dbReference>
<dbReference type="SUPFAM" id="SSF52172">
    <property type="entry name" value="CheY-like"/>
    <property type="match status" value="1"/>
</dbReference>
<dbReference type="SUPFAM" id="SSF55874">
    <property type="entry name" value="ATPase domain of HSP90 chaperone/DNA topoisomerase II/histidine kinase"/>
    <property type="match status" value="1"/>
</dbReference>
<dbReference type="InterPro" id="IPR036890">
    <property type="entry name" value="HATPase_C_sf"/>
</dbReference>
<evidence type="ECO:0000256" key="5">
    <source>
        <dbReference type="ARBA" id="ARBA00022777"/>
    </source>
</evidence>
<accession>A0ABV5ZD69</accession>
<evidence type="ECO:0000256" key="3">
    <source>
        <dbReference type="ARBA" id="ARBA00022553"/>
    </source>
</evidence>
<name>A0ABV5ZD69_9GAMM</name>
<evidence type="ECO:0000256" key="4">
    <source>
        <dbReference type="ARBA" id="ARBA00022679"/>
    </source>
</evidence>
<dbReference type="SMART" id="SM00388">
    <property type="entry name" value="HisKA"/>
    <property type="match status" value="1"/>
</dbReference>
<keyword evidence="10" id="KW-0547">Nucleotide-binding</keyword>
<evidence type="ECO:0000256" key="1">
    <source>
        <dbReference type="ARBA" id="ARBA00000085"/>
    </source>
</evidence>
<dbReference type="InterPro" id="IPR005467">
    <property type="entry name" value="His_kinase_dom"/>
</dbReference>
<evidence type="ECO:0000256" key="2">
    <source>
        <dbReference type="ARBA" id="ARBA00012438"/>
    </source>
</evidence>
<dbReference type="InterPro" id="IPR003594">
    <property type="entry name" value="HATPase_dom"/>
</dbReference>
<dbReference type="SMART" id="SM00448">
    <property type="entry name" value="REC"/>
    <property type="match status" value="1"/>
</dbReference>
<feature type="domain" description="Response regulatory" evidence="9">
    <location>
        <begin position="868"/>
        <end position="985"/>
    </location>
</feature>
<dbReference type="InterPro" id="IPR036097">
    <property type="entry name" value="HisK_dim/P_sf"/>
</dbReference>
<keyword evidence="11" id="KW-1185">Reference proteome</keyword>
<dbReference type="CDD" id="cd00082">
    <property type="entry name" value="HisKA"/>
    <property type="match status" value="1"/>
</dbReference>
<dbReference type="CDD" id="cd17546">
    <property type="entry name" value="REC_hyHK_CKI1_RcsC-like"/>
    <property type="match status" value="1"/>
</dbReference>
<keyword evidence="5" id="KW-0418">Kinase</keyword>
<dbReference type="Proteomes" id="UP001589628">
    <property type="component" value="Unassembled WGS sequence"/>
</dbReference>
<feature type="transmembrane region" description="Helical" evidence="7">
    <location>
        <begin position="304"/>
        <end position="325"/>
    </location>
</feature>
<keyword evidence="4" id="KW-0808">Transferase</keyword>
<dbReference type="Pfam" id="PF02518">
    <property type="entry name" value="HATPase_c"/>
    <property type="match status" value="1"/>
</dbReference>
<protein>
    <recommendedName>
        <fullName evidence="2">histidine kinase</fullName>
        <ecNumber evidence="2">2.7.13.3</ecNumber>
    </recommendedName>
</protein>
<dbReference type="PANTHER" id="PTHR43047:SF78">
    <property type="entry name" value="SENSORY_REGULATORY PROTEIN RPFC"/>
    <property type="match status" value="1"/>
</dbReference>
<gene>
    <name evidence="10" type="ORF">ACFFLH_12500</name>
</gene>
<comment type="caution">
    <text evidence="10">The sequence shown here is derived from an EMBL/GenBank/DDBJ whole genome shotgun (WGS) entry which is preliminary data.</text>
</comment>
<dbReference type="InterPro" id="IPR003661">
    <property type="entry name" value="HisK_dim/P_dom"/>
</dbReference>
<feature type="domain" description="Histidine kinase" evidence="8">
    <location>
        <begin position="512"/>
        <end position="732"/>
    </location>
</feature>
<dbReference type="Gene3D" id="3.30.565.10">
    <property type="entry name" value="Histidine kinase-like ATPase, C-terminal domain"/>
    <property type="match status" value="1"/>
</dbReference>
<evidence type="ECO:0000259" key="8">
    <source>
        <dbReference type="PROSITE" id="PS50109"/>
    </source>
</evidence>
<feature type="modified residue" description="4-aspartylphosphate" evidence="6">
    <location>
        <position position="917"/>
    </location>
</feature>
<keyword evidence="7" id="KW-1133">Transmembrane helix</keyword>
<dbReference type="PANTHER" id="PTHR43047">
    <property type="entry name" value="TWO-COMPONENT HISTIDINE PROTEIN KINASE"/>
    <property type="match status" value="1"/>
</dbReference>
<dbReference type="SUPFAM" id="SSF47384">
    <property type="entry name" value="Homodimeric domain of signal transducing histidine kinase"/>
    <property type="match status" value="1"/>
</dbReference>
<keyword evidence="10" id="KW-0067">ATP-binding</keyword>
<comment type="catalytic activity">
    <reaction evidence="1">
        <text>ATP + protein L-histidine = ADP + protein N-phospho-L-histidine.</text>
        <dbReference type="EC" id="2.7.13.3"/>
    </reaction>
</comment>
<dbReference type="InterPro" id="IPR011006">
    <property type="entry name" value="CheY-like_superfamily"/>
</dbReference>
<dbReference type="SMART" id="SM00387">
    <property type="entry name" value="HATPase_c"/>
    <property type="match status" value="1"/>
</dbReference>